<name>A0ABV4HE97_9SPHI</name>
<comment type="caution">
    <text evidence="2">The sequence shown here is derived from an EMBL/GenBank/DDBJ whole genome shotgun (WGS) entry which is preliminary data.</text>
</comment>
<sequence length="106" mass="12892">MERELAQYKKMLPKKAQRPAEKRELVGYSREEFGISLRQGCKLFKISTSVYYYQAKRSDDSEVIEHLSILADPHRTWGFWMMYHHLRKLQFMWNHKRVYRLYTACG</sequence>
<evidence type="ECO:0000313" key="3">
    <source>
        <dbReference type="Proteomes" id="UP001566204"/>
    </source>
</evidence>
<organism evidence="2 3">
    <name type="scientific">Sphingobacterium thalpophilum</name>
    <dbReference type="NCBI Taxonomy" id="259"/>
    <lineage>
        <taxon>Bacteria</taxon>
        <taxon>Pseudomonadati</taxon>
        <taxon>Bacteroidota</taxon>
        <taxon>Sphingobacteriia</taxon>
        <taxon>Sphingobacteriales</taxon>
        <taxon>Sphingobacteriaceae</taxon>
        <taxon>Sphingobacterium</taxon>
    </lineage>
</organism>
<evidence type="ECO:0000313" key="2">
    <source>
        <dbReference type="EMBL" id="MEZ0452815.1"/>
    </source>
</evidence>
<reference evidence="2 3" key="1">
    <citation type="submission" date="2024-06" db="EMBL/GenBank/DDBJ databases">
        <title>Soil Sphingobacterium thalpophilum.</title>
        <authorList>
            <person name="Yang J."/>
            <person name="Li J."/>
        </authorList>
    </citation>
    <scope>NUCLEOTIDE SEQUENCE [LARGE SCALE GENOMIC DNA]</scope>
    <source>
        <strain evidence="2 3">22g91tb</strain>
    </source>
</reference>
<dbReference type="PANTHER" id="PTHR47515">
    <property type="entry name" value="LOW CALCIUM RESPONSE LOCUS PROTEIN T"/>
    <property type="match status" value="1"/>
</dbReference>
<feature type="domain" description="HTH-like" evidence="1">
    <location>
        <begin position="71"/>
        <end position="104"/>
    </location>
</feature>
<dbReference type="RefSeq" id="WP_370483824.1">
    <property type="nucleotide sequence ID" value="NZ_JBEOQA010000002.1"/>
</dbReference>
<accession>A0ABV4HE97</accession>
<evidence type="ECO:0000259" key="1">
    <source>
        <dbReference type="Pfam" id="PF13276"/>
    </source>
</evidence>
<dbReference type="InterPro" id="IPR025948">
    <property type="entry name" value="HTH-like_dom"/>
</dbReference>
<dbReference type="Proteomes" id="UP001566204">
    <property type="component" value="Unassembled WGS sequence"/>
</dbReference>
<dbReference type="Pfam" id="PF13276">
    <property type="entry name" value="HTH_21"/>
    <property type="match status" value="1"/>
</dbReference>
<keyword evidence="3" id="KW-1185">Reference proteome</keyword>
<protein>
    <submittedName>
        <fullName evidence="2">IS3 family transposase</fullName>
    </submittedName>
</protein>
<proteinExistence type="predicted"/>
<dbReference type="EMBL" id="JBEOQB010000004">
    <property type="protein sequence ID" value="MEZ0452815.1"/>
    <property type="molecule type" value="Genomic_DNA"/>
</dbReference>
<gene>
    <name evidence="2" type="ORF">ABTW24_14560</name>
</gene>
<dbReference type="PANTHER" id="PTHR47515:SF1">
    <property type="entry name" value="BLR2054 PROTEIN"/>
    <property type="match status" value="1"/>
</dbReference>